<dbReference type="InterPro" id="IPR041492">
    <property type="entry name" value="HAD_2"/>
</dbReference>
<dbReference type="GO" id="GO:0008967">
    <property type="term" value="F:phosphoglycolate phosphatase activity"/>
    <property type="evidence" value="ECO:0007669"/>
    <property type="project" value="TreeGrafter"/>
</dbReference>
<accession>A0A3E1R829</accession>
<name>A0A3E1R829_9BURK</name>
<reference evidence="1 2" key="1">
    <citation type="submission" date="2018-05" db="EMBL/GenBank/DDBJ databases">
        <title>Rhodoferax soyangensis sp.nov., isolated from an oligotrophic freshwater lake.</title>
        <authorList>
            <person name="Park M."/>
        </authorList>
    </citation>
    <scope>NUCLEOTIDE SEQUENCE [LARGE SCALE GENOMIC DNA]</scope>
    <source>
        <strain evidence="1 2">IMCC26218</strain>
    </source>
</reference>
<dbReference type="NCBIfam" id="TIGR01509">
    <property type="entry name" value="HAD-SF-IA-v3"/>
    <property type="match status" value="1"/>
</dbReference>
<dbReference type="InterPro" id="IPR006439">
    <property type="entry name" value="HAD-SF_hydro_IA"/>
</dbReference>
<dbReference type="InterPro" id="IPR050155">
    <property type="entry name" value="HAD-like_hydrolase_sf"/>
</dbReference>
<dbReference type="OrthoDB" id="9782449at2"/>
<dbReference type="GO" id="GO:0006281">
    <property type="term" value="P:DNA repair"/>
    <property type="evidence" value="ECO:0007669"/>
    <property type="project" value="TreeGrafter"/>
</dbReference>
<dbReference type="AlphaFoldDB" id="A0A3E1R829"/>
<dbReference type="Pfam" id="PF13419">
    <property type="entry name" value="HAD_2"/>
    <property type="match status" value="1"/>
</dbReference>
<evidence type="ECO:0000313" key="1">
    <source>
        <dbReference type="EMBL" id="RFO95514.1"/>
    </source>
</evidence>
<keyword evidence="1" id="KW-0378">Hydrolase</keyword>
<dbReference type="Gene3D" id="1.10.150.240">
    <property type="entry name" value="Putative phosphatase, domain 2"/>
    <property type="match status" value="1"/>
</dbReference>
<organism evidence="1 2">
    <name type="scientific">Rhodoferax lacus</name>
    <dbReference type="NCBI Taxonomy" id="2184758"/>
    <lineage>
        <taxon>Bacteria</taxon>
        <taxon>Pseudomonadati</taxon>
        <taxon>Pseudomonadota</taxon>
        <taxon>Betaproteobacteria</taxon>
        <taxon>Burkholderiales</taxon>
        <taxon>Comamonadaceae</taxon>
        <taxon>Rhodoferax</taxon>
    </lineage>
</organism>
<dbReference type="Gene3D" id="3.40.50.1000">
    <property type="entry name" value="HAD superfamily/HAD-like"/>
    <property type="match status" value="1"/>
</dbReference>
<dbReference type="NCBIfam" id="TIGR01549">
    <property type="entry name" value="HAD-SF-IA-v1"/>
    <property type="match status" value="1"/>
</dbReference>
<dbReference type="PANTHER" id="PTHR43434">
    <property type="entry name" value="PHOSPHOGLYCOLATE PHOSPHATASE"/>
    <property type="match status" value="1"/>
</dbReference>
<dbReference type="Proteomes" id="UP000260665">
    <property type="component" value="Unassembled WGS sequence"/>
</dbReference>
<protein>
    <submittedName>
        <fullName evidence="1">HAD family hydrolase</fullName>
    </submittedName>
</protein>
<comment type="caution">
    <text evidence="1">The sequence shown here is derived from an EMBL/GenBank/DDBJ whole genome shotgun (WGS) entry which is preliminary data.</text>
</comment>
<dbReference type="SFLD" id="SFLDG01135">
    <property type="entry name" value="C1.5.6:_HAD__Beta-PGM__Phospha"/>
    <property type="match status" value="1"/>
</dbReference>
<gene>
    <name evidence="1" type="ORF">DIC66_17975</name>
</gene>
<dbReference type="InterPro" id="IPR023198">
    <property type="entry name" value="PGP-like_dom2"/>
</dbReference>
<dbReference type="PANTHER" id="PTHR43434:SF24">
    <property type="entry name" value="HYDROLASE-RELATED"/>
    <property type="match status" value="1"/>
</dbReference>
<dbReference type="RefSeq" id="WP_117179478.1">
    <property type="nucleotide sequence ID" value="NZ_QFZK01000015.1"/>
</dbReference>
<evidence type="ECO:0000313" key="2">
    <source>
        <dbReference type="Proteomes" id="UP000260665"/>
    </source>
</evidence>
<proteinExistence type="predicted"/>
<dbReference type="SUPFAM" id="SSF56784">
    <property type="entry name" value="HAD-like"/>
    <property type="match status" value="1"/>
</dbReference>
<dbReference type="SFLD" id="SFLDG01129">
    <property type="entry name" value="C1.5:_HAD__Beta-PGM__Phosphata"/>
    <property type="match status" value="1"/>
</dbReference>
<dbReference type="EMBL" id="QFZK01000015">
    <property type="protein sequence ID" value="RFO95514.1"/>
    <property type="molecule type" value="Genomic_DNA"/>
</dbReference>
<sequence>MSRLTAAPTRQFDLIAFDWDGTLFDSTAIITRCIQEAVRDVGGTVPNDTDASYVIGMGLMAALAHAAPDVPKDKYPLLGERYKHHYTLHQHDISLFEGVLPLLHALKSRQHFLAVATGKSRRGLDETLAREELQGLFNASRTADETAGKPHPLMLQELMAEFGVAPERLLMIGDTTHDLQMALNAGCPSVGVSYGAHDHAAFVALQPRFVAHSVAELQQWLLTHG</sequence>
<dbReference type="InterPro" id="IPR023214">
    <property type="entry name" value="HAD_sf"/>
</dbReference>
<keyword evidence="2" id="KW-1185">Reference proteome</keyword>
<dbReference type="GO" id="GO:0005829">
    <property type="term" value="C:cytosol"/>
    <property type="evidence" value="ECO:0007669"/>
    <property type="project" value="TreeGrafter"/>
</dbReference>
<dbReference type="SFLD" id="SFLDS00003">
    <property type="entry name" value="Haloacid_Dehalogenase"/>
    <property type="match status" value="1"/>
</dbReference>
<dbReference type="InterPro" id="IPR036412">
    <property type="entry name" value="HAD-like_sf"/>
</dbReference>